<proteinExistence type="predicted"/>
<dbReference type="Pfam" id="PF08240">
    <property type="entry name" value="ADH_N"/>
    <property type="match status" value="1"/>
</dbReference>
<dbReference type="InterPro" id="IPR013154">
    <property type="entry name" value="ADH-like_N"/>
</dbReference>
<dbReference type="OrthoDB" id="9805883at2"/>
<organism evidence="4 5">
    <name type="scientific">Caballeronia mineralivorans PML1(12)</name>
    <dbReference type="NCBI Taxonomy" id="908627"/>
    <lineage>
        <taxon>Bacteria</taxon>
        <taxon>Pseudomonadati</taxon>
        <taxon>Pseudomonadota</taxon>
        <taxon>Betaproteobacteria</taxon>
        <taxon>Burkholderiales</taxon>
        <taxon>Burkholderiaceae</taxon>
        <taxon>Caballeronia</taxon>
    </lineage>
</organism>
<dbReference type="GO" id="GO:0005829">
    <property type="term" value="C:cytosol"/>
    <property type="evidence" value="ECO:0007669"/>
    <property type="project" value="TreeGrafter"/>
</dbReference>
<dbReference type="Pfam" id="PF00107">
    <property type="entry name" value="ADH_zinc_N"/>
    <property type="match status" value="1"/>
</dbReference>
<dbReference type="PANTHER" id="PTHR48106">
    <property type="entry name" value="QUINONE OXIDOREDUCTASE PIG3-RELATED"/>
    <property type="match status" value="1"/>
</dbReference>
<dbReference type="GO" id="GO:0070402">
    <property type="term" value="F:NADPH binding"/>
    <property type="evidence" value="ECO:0007669"/>
    <property type="project" value="TreeGrafter"/>
</dbReference>
<dbReference type="GO" id="GO:0035925">
    <property type="term" value="F:mRNA 3'-UTR AU-rich region binding"/>
    <property type="evidence" value="ECO:0007669"/>
    <property type="project" value="TreeGrafter"/>
</dbReference>
<evidence type="ECO:0000313" key="4">
    <source>
        <dbReference type="EMBL" id="KLU20597.1"/>
    </source>
</evidence>
<dbReference type="InterPro" id="IPR011032">
    <property type="entry name" value="GroES-like_sf"/>
</dbReference>
<dbReference type="EMBL" id="AEJF01000248">
    <property type="protein sequence ID" value="KLU20597.1"/>
    <property type="molecule type" value="Genomic_DNA"/>
</dbReference>
<dbReference type="SUPFAM" id="SSF50129">
    <property type="entry name" value="GroES-like"/>
    <property type="match status" value="1"/>
</dbReference>
<evidence type="ECO:0000259" key="3">
    <source>
        <dbReference type="SMART" id="SM00829"/>
    </source>
</evidence>
<name>A0A0J1CIV6_9BURK</name>
<evidence type="ECO:0000256" key="2">
    <source>
        <dbReference type="ARBA" id="ARBA00023002"/>
    </source>
</evidence>
<dbReference type="CDD" id="cd05286">
    <property type="entry name" value="QOR2"/>
    <property type="match status" value="1"/>
</dbReference>
<keyword evidence="2" id="KW-0560">Oxidoreductase</keyword>
<dbReference type="PANTHER" id="PTHR48106:SF13">
    <property type="entry name" value="QUINONE OXIDOREDUCTASE-RELATED"/>
    <property type="match status" value="1"/>
</dbReference>
<dbReference type="SUPFAM" id="SSF51735">
    <property type="entry name" value="NAD(P)-binding Rossmann-fold domains"/>
    <property type="match status" value="1"/>
</dbReference>
<dbReference type="AlphaFoldDB" id="A0A0J1CIV6"/>
<dbReference type="InterPro" id="IPR047618">
    <property type="entry name" value="QOR-like"/>
</dbReference>
<dbReference type="SMART" id="SM00829">
    <property type="entry name" value="PKS_ER"/>
    <property type="match status" value="1"/>
</dbReference>
<dbReference type="GO" id="GO:0003960">
    <property type="term" value="F:quinone reductase (NADPH) activity"/>
    <property type="evidence" value="ECO:0007669"/>
    <property type="project" value="InterPro"/>
</dbReference>
<feature type="domain" description="Enoyl reductase (ER)" evidence="3">
    <location>
        <begin position="11"/>
        <end position="322"/>
    </location>
</feature>
<dbReference type="InterPro" id="IPR013149">
    <property type="entry name" value="ADH-like_C"/>
</dbReference>
<dbReference type="Gene3D" id="3.40.50.720">
    <property type="entry name" value="NAD(P)-binding Rossmann-like Domain"/>
    <property type="match status" value="1"/>
</dbReference>
<reference evidence="4 5" key="1">
    <citation type="journal article" date="2015" name="Genome Announc.">
        <title>Draft Genome Sequence of Burkholderia sp. Strain PML1(12), an Ectomycorrhizosphere-Inhabiting Bacterium with Effective Mineral-Weathering Ability.</title>
        <authorList>
            <person name="Uroz S."/>
            <person name="Oger P."/>
        </authorList>
    </citation>
    <scope>NUCLEOTIDE SEQUENCE [LARGE SCALE GENOMIC DNA]</scope>
    <source>
        <strain evidence="5">PML1(12)</strain>
    </source>
</reference>
<dbReference type="Gene3D" id="3.90.180.10">
    <property type="entry name" value="Medium-chain alcohol dehydrogenases, catalytic domain"/>
    <property type="match status" value="1"/>
</dbReference>
<evidence type="ECO:0000313" key="5">
    <source>
        <dbReference type="Proteomes" id="UP000035963"/>
    </source>
</evidence>
<keyword evidence="5" id="KW-1185">Reference proteome</keyword>
<accession>A0A0J1CIV6</accession>
<keyword evidence="1" id="KW-0521">NADP</keyword>
<dbReference type="PATRIC" id="fig|908627.4.peg.9093"/>
<dbReference type="Proteomes" id="UP000035963">
    <property type="component" value="Unassembled WGS sequence"/>
</dbReference>
<dbReference type="RefSeq" id="WP_047897874.1">
    <property type="nucleotide sequence ID" value="NZ_AEJF01000248.1"/>
</dbReference>
<gene>
    <name evidence="4" type="ORF">EOS_40530</name>
</gene>
<dbReference type="InterPro" id="IPR020843">
    <property type="entry name" value="ER"/>
</dbReference>
<dbReference type="InterPro" id="IPR036291">
    <property type="entry name" value="NAD(P)-bd_dom_sf"/>
</dbReference>
<protein>
    <submittedName>
        <fullName evidence="4">Quinone oxidoreductase</fullName>
    </submittedName>
</protein>
<sequence>MAFAIRMTQPGGPDVLLTDPVQTEELAPHEAWIVQEAIGVNYLDAMQRQGTVPVPFPGGVGLEAAGHVAAVGSAVTNVAVGDRVAYALGPLGAYAQERAYPAERLISLHDDMSFDVAAAVTFKGITAQYLLKTTYPVGPNDVVLLYGVAGALGQLMVPWAKHLGAFVIGVVSKESSVEIARARGCDAVLVWGTCDLPAEVAAVTGGRKADVVYDGIGKATFDASLDSLRPRGVMVSIGASSGIPEPVKVGTLNAKGSLFLTRPSIAAHASDLNEYRERVADVYAAVAQGIISPQVWQSYPLERASEAHVALENGSSSGPIVLRSR</sequence>
<comment type="caution">
    <text evidence="4">The sequence shown here is derived from an EMBL/GenBank/DDBJ whole genome shotgun (WGS) entry which is preliminary data.</text>
</comment>
<evidence type="ECO:0000256" key="1">
    <source>
        <dbReference type="ARBA" id="ARBA00022857"/>
    </source>
</evidence>